<gene>
    <name evidence="1" type="ORF">FHS75_002295</name>
</gene>
<sequence>MNDSTARATSRAILSPRYGASHSLARKGYPPIVAIIPTLELRRLVATMVD</sequence>
<comment type="caution">
    <text evidence="1">The sequence shown here is derived from an EMBL/GenBank/DDBJ whole genome shotgun (WGS) entry which is preliminary data.</text>
</comment>
<dbReference type="RefSeq" id="WP_179407820.1">
    <property type="nucleotide sequence ID" value="NZ_BMGF01000004.1"/>
</dbReference>
<protein>
    <submittedName>
        <fullName evidence="1">Uncharacterized protein</fullName>
    </submittedName>
</protein>
<dbReference type="AlphaFoldDB" id="A0A7Y9XZ58"/>
<dbReference type="Proteomes" id="UP000522081">
    <property type="component" value="Unassembled WGS sequence"/>
</dbReference>
<keyword evidence="2" id="KW-1185">Reference proteome</keyword>
<evidence type="ECO:0000313" key="1">
    <source>
        <dbReference type="EMBL" id="NYH95963.1"/>
    </source>
</evidence>
<proteinExistence type="predicted"/>
<dbReference type="EMBL" id="JACBZF010000004">
    <property type="protein sequence ID" value="NYH95963.1"/>
    <property type="molecule type" value="Genomic_DNA"/>
</dbReference>
<reference evidence="1 2" key="1">
    <citation type="submission" date="2020-07" db="EMBL/GenBank/DDBJ databases">
        <title>Genomic Encyclopedia of Type Strains, Phase IV (KMG-IV): sequencing the most valuable type-strain genomes for metagenomic binning, comparative biology and taxonomic classification.</title>
        <authorList>
            <person name="Goeker M."/>
        </authorList>
    </citation>
    <scope>NUCLEOTIDE SEQUENCE [LARGE SCALE GENOMIC DNA]</scope>
    <source>
        <strain evidence="1 2">DSM 29043</strain>
    </source>
</reference>
<evidence type="ECO:0000313" key="2">
    <source>
        <dbReference type="Proteomes" id="UP000522081"/>
    </source>
</evidence>
<name>A0A7Y9XZ58_9SPHN</name>
<accession>A0A7Y9XZ58</accession>
<organism evidence="1 2">
    <name type="scientific">Novosphingobium marinum</name>
    <dbReference type="NCBI Taxonomy" id="1514948"/>
    <lineage>
        <taxon>Bacteria</taxon>
        <taxon>Pseudomonadati</taxon>
        <taxon>Pseudomonadota</taxon>
        <taxon>Alphaproteobacteria</taxon>
        <taxon>Sphingomonadales</taxon>
        <taxon>Sphingomonadaceae</taxon>
        <taxon>Novosphingobium</taxon>
    </lineage>
</organism>